<reference evidence="2 3" key="1">
    <citation type="submission" date="2017-04" db="EMBL/GenBank/DDBJ databases">
        <authorList>
            <person name="Afonso C.L."/>
            <person name="Miller P.J."/>
            <person name="Scott M.A."/>
            <person name="Spackman E."/>
            <person name="Goraichik I."/>
            <person name="Dimitrov K.M."/>
            <person name="Suarez D.L."/>
            <person name="Swayne D.E."/>
        </authorList>
    </citation>
    <scope>NUCLEOTIDE SEQUENCE [LARGE SCALE GENOMIC DNA]</scope>
    <source>
        <strain evidence="2 3">DSM 5090</strain>
    </source>
</reference>
<proteinExistence type="predicted"/>
<dbReference type="EMBL" id="FWXI01000049">
    <property type="protein sequence ID" value="SMD17222.1"/>
    <property type="molecule type" value="Genomic_DNA"/>
</dbReference>
<dbReference type="Pfam" id="PF10088">
    <property type="entry name" value="DUF2326"/>
    <property type="match status" value="1"/>
</dbReference>
<dbReference type="STRING" id="112901.SAMN04488500_1491"/>
<accession>A0A1W2F5X4</accession>
<dbReference type="AlphaFoldDB" id="A0A1W2F5X4"/>
<evidence type="ECO:0000313" key="2">
    <source>
        <dbReference type="EMBL" id="SMD17222.1"/>
    </source>
</evidence>
<protein>
    <recommendedName>
        <fullName evidence="1">DUF2326 domain-containing protein</fullName>
    </recommendedName>
</protein>
<evidence type="ECO:0000259" key="1">
    <source>
        <dbReference type="Pfam" id="PF10088"/>
    </source>
</evidence>
<gene>
    <name evidence="2" type="ORF">SAMN04488500_1491</name>
</gene>
<organism evidence="2 3">
    <name type="scientific">Sporomusa malonica</name>
    <dbReference type="NCBI Taxonomy" id="112901"/>
    <lineage>
        <taxon>Bacteria</taxon>
        <taxon>Bacillati</taxon>
        <taxon>Bacillota</taxon>
        <taxon>Negativicutes</taxon>
        <taxon>Selenomonadales</taxon>
        <taxon>Sporomusaceae</taxon>
        <taxon>Sporomusa</taxon>
    </lineage>
</organism>
<evidence type="ECO:0000313" key="3">
    <source>
        <dbReference type="Proteomes" id="UP000192738"/>
    </source>
</evidence>
<dbReference type="OrthoDB" id="9815945at2"/>
<keyword evidence="3" id="KW-1185">Reference proteome</keyword>
<name>A0A1W2F5X4_9FIRM</name>
<dbReference type="InterPro" id="IPR018760">
    <property type="entry name" value="DUF2326"/>
</dbReference>
<dbReference type="Proteomes" id="UP000192738">
    <property type="component" value="Unassembled WGS sequence"/>
</dbReference>
<feature type="domain" description="DUF2326" evidence="1">
    <location>
        <begin position="53"/>
        <end position="168"/>
    </location>
</feature>
<sequence>MVIISSNFRSGNPVSFRAFYFSANSERLKEVEIEQFACLEKKVNSKMEQINNEIYSGTYNAPILAFGENKYTFFTPDDTGTGIAYKGLIVFDLSVLDLTKLPLLVHDSVLLKQISDEAIEKILELYKNQNKQVIIALDKQDSYTEASQVILNKNVVLKLSTNGEELFGRSWG</sequence>